<proteinExistence type="predicted"/>
<accession>A0A4R8LW47</accession>
<sequence length="79" mass="9288">MATLEKTLSIRLSPEERLAAEEYARERRMSLAQFARESILEKIEDAYDLKVYTAWLKSRQKTVPFEDLVKECGFSEEEL</sequence>
<reference evidence="1 2" key="1">
    <citation type="submission" date="2019-03" db="EMBL/GenBank/DDBJ databases">
        <title>Genomic Encyclopedia of Type Strains, Phase IV (KMG-IV): sequencing the most valuable type-strain genomes for metagenomic binning, comparative biology and taxonomic classification.</title>
        <authorList>
            <person name="Goeker M."/>
        </authorList>
    </citation>
    <scope>NUCLEOTIDE SEQUENCE [LARGE SCALE GENOMIC DNA]</scope>
    <source>
        <strain evidence="1 2">DSM 25964</strain>
    </source>
</reference>
<dbReference type="AlphaFoldDB" id="A0A4R8LW47"/>
<dbReference type="Proteomes" id="UP000295066">
    <property type="component" value="Unassembled WGS sequence"/>
</dbReference>
<evidence type="ECO:0008006" key="3">
    <source>
        <dbReference type="Google" id="ProtNLM"/>
    </source>
</evidence>
<dbReference type="OrthoDB" id="92896at2"/>
<name>A0A4R8LW47_9BACT</name>
<dbReference type="Pfam" id="PF19807">
    <property type="entry name" value="DUF6290"/>
    <property type="match status" value="1"/>
</dbReference>
<organism evidence="1 2">
    <name type="scientific">Aminivibrio pyruvatiphilus</name>
    <dbReference type="NCBI Taxonomy" id="1005740"/>
    <lineage>
        <taxon>Bacteria</taxon>
        <taxon>Thermotogati</taxon>
        <taxon>Synergistota</taxon>
        <taxon>Synergistia</taxon>
        <taxon>Synergistales</taxon>
        <taxon>Aminobacteriaceae</taxon>
        <taxon>Aminivibrio</taxon>
    </lineage>
</organism>
<evidence type="ECO:0000313" key="1">
    <source>
        <dbReference type="EMBL" id="TDY52114.1"/>
    </source>
</evidence>
<protein>
    <recommendedName>
        <fullName evidence="3">Ribbon-helix-helix CopG family protein</fullName>
    </recommendedName>
</protein>
<evidence type="ECO:0000313" key="2">
    <source>
        <dbReference type="Proteomes" id="UP000295066"/>
    </source>
</evidence>
<dbReference type="NCBIfam" id="NF046040">
    <property type="entry name" value="RelB_antitoxin"/>
    <property type="match status" value="1"/>
</dbReference>
<dbReference type="RefSeq" id="WP_133959260.1">
    <property type="nucleotide sequence ID" value="NZ_SORI01000038.1"/>
</dbReference>
<dbReference type="InterPro" id="IPR046257">
    <property type="entry name" value="DUF6290"/>
</dbReference>
<dbReference type="EMBL" id="SORI01000038">
    <property type="protein sequence ID" value="TDY52114.1"/>
    <property type="molecule type" value="Genomic_DNA"/>
</dbReference>
<keyword evidence="2" id="KW-1185">Reference proteome</keyword>
<comment type="caution">
    <text evidence="1">The sequence shown here is derived from an EMBL/GenBank/DDBJ whole genome shotgun (WGS) entry which is preliminary data.</text>
</comment>
<gene>
    <name evidence="1" type="ORF">C8D99_13813</name>
</gene>